<dbReference type="FunFam" id="1.20.1090.10:FF:000001">
    <property type="entry name" value="Aldehyde-alcohol dehydrogenase"/>
    <property type="match status" value="1"/>
</dbReference>
<evidence type="ECO:0000256" key="1">
    <source>
        <dbReference type="ARBA" id="ARBA00007358"/>
    </source>
</evidence>
<gene>
    <name evidence="6" type="ORF">SAMN05518684_10220</name>
</gene>
<organism evidence="6 7">
    <name type="scientific">Salipaludibacillus aurantiacus</name>
    <dbReference type="NCBI Taxonomy" id="1601833"/>
    <lineage>
        <taxon>Bacteria</taxon>
        <taxon>Bacillati</taxon>
        <taxon>Bacillota</taxon>
        <taxon>Bacilli</taxon>
        <taxon>Bacillales</taxon>
        <taxon>Bacillaceae</taxon>
    </lineage>
</organism>
<dbReference type="OrthoDB" id="9815791at2"/>
<dbReference type="InterPro" id="IPR039697">
    <property type="entry name" value="Alcohol_dehydrogenase_Fe"/>
</dbReference>
<feature type="domain" description="Alcohol dehydrogenase iron-type/glycerol dehydrogenase GldA" evidence="4">
    <location>
        <begin position="30"/>
        <end position="196"/>
    </location>
</feature>
<dbReference type="InterPro" id="IPR056798">
    <property type="entry name" value="ADH_Fe_C"/>
</dbReference>
<sequence length="402" mass="44204">MRRLYTLYCRLFQFVLKQTAYFLPWRQPELLEGENSLKQLPDLVKQRGLHRVLIVTDKGITELGLMDDLLRGLHETEVSYEVYDKTVPNPTIENIEEALGLYKRQQCEGIIAFGGGSPIDCAKGVAARAARPDKSLSEMKGLLKVRKDIPPLFAVPTTAGTGSEATVAAVISNSDTHEKYAVSDPKLIPHAAVLDPLLTKGLPPHITSTTGMDALTHAVEAYIGRGNTAQTKKNSREAVSLIFKNLYSAYSDGSNMTARKNMQKASLLAGMAFTRAYVGYVHAIAHTLGGFYSVPHGLANAVILPHVLEYYGKPAHKPLAELADVAGLTQGAESDVIKARIFIDAVKKLNKDMNIPEKVSGIQKKDIPLMVERALAEANPMYPVPRILHKEDLMKLYYKIKA</sequence>
<keyword evidence="7" id="KW-1185">Reference proteome</keyword>
<dbReference type="Pfam" id="PF25137">
    <property type="entry name" value="ADH_Fe_C"/>
    <property type="match status" value="1"/>
</dbReference>
<proteinExistence type="inferred from homology"/>
<dbReference type="PANTHER" id="PTHR11496">
    <property type="entry name" value="ALCOHOL DEHYDROGENASE"/>
    <property type="match status" value="1"/>
</dbReference>
<protein>
    <submittedName>
        <fullName evidence="6">Alcohol dehydrogenase, class IV</fullName>
    </submittedName>
</protein>
<dbReference type="InterPro" id="IPR018211">
    <property type="entry name" value="ADH_Fe_CS"/>
</dbReference>
<dbReference type="Proteomes" id="UP000198571">
    <property type="component" value="Unassembled WGS sequence"/>
</dbReference>
<dbReference type="GO" id="GO:0004022">
    <property type="term" value="F:alcohol dehydrogenase (NAD+) activity"/>
    <property type="evidence" value="ECO:0007669"/>
    <property type="project" value="UniProtKB-ARBA"/>
</dbReference>
<dbReference type="Pfam" id="PF00465">
    <property type="entry name" value="Fe-ADH"/>
    <property type="match status" value="1"/>
</dbReference>
<evidence type="ECO:0000259" key="5">
    <source>
        <dbReference type="Pfam" id="PF25137"/>
    </source>
</evidence>
<accession>A0A1H9Q3W7</accession>
<dbReference type="GO" id="GO:0046872">
    <property type="term" value="F:metal ion binding"/>
    <property type="evidence" value="ECO:0007669"/>
    <property type="project" value="InterPro"/>
</dbReference>
<dbReference type="Gene3D" id="3.40.50.1970">
    <property type="match status" value="1"/>
</dbReference>
<dbReference type="Gene3D" id="1.20.1090.10">
    <property type="entry name" value="Dehydroquinate synthase-like - alpha domain"/>
    <property type="match status" value="1"/>
</dbReference>
<dbReference type="EMBL" id="FOGT01000002">
    <property type="protein sequence ID" value="SER54785.1"/>
    <property type="molecule type" value="Genomic_DNA"/>
</dbReference>
<dbReference type="PANTHER" id="PTHR11496:SF102">
    <property type="entry name" value="ALCOHOL DEHYDROGENASE 4"/>
    <property type="match status" value="1"/>
</dbReference>
<reference evidence="7" key="1">
    <citation type="submission" date="2016-10" db="EMBL/GenBank/DDBJ databases">
        <authorList>
            <person name="Varghese N."/>
            <person name="Submissions S."/>
        </authorList>
    </citation>
    <scope>NUCLEOTIDE SEQUENCE [LARGE SCALE GENOMIC DNA]</scope>
    <source>
        <strain evidence="7">S9</strain>
    </source>
</reference>
<dbReference type="AlphaFoldDB" id="A0A1H9Q3W7"/>
<feature type="domain" description="Fe-containing alcohol dehydrogenase-like C-terminal" evidence="5">
    <location>
        <begin position="208"/>
        <end position="399"/>
    </location>
</feature>
<evidence type="ECO:0000313" key="7">
    <source>
        <dbReference type="Proteomes" id="UP000198571"/>
    </source>
</evidence>
<evidence type="ECO:0000256" key="2">
    <source>
        <dbReference type="ARBA" id="ARBA00023002"/>
    </source>
</evidence>
<name>A0A1H9Q3W7_9BACI</name>
<dbReference type="CDD" id="cd08189">
    <property type="entry name" value="Fe-ADH-like"/>
    <property type="match status" value="1"/>
</dbReference>
<comment type="similarity">
    <text evidence="1">Belongs to the iron-containing alcohol dehydrogenase family.</text>
</comment>
<evidence type="ECO:0000256" key="3">
    <source>
        <dbReference type="ARBA" id="ARBA00023027"/>
    </source>
</evidence>
<evidence type="ECO:0000313" key="6">
    <source>
        <dbReference type="EMBL" id="SER54785.1"/>
    </source>
</evidence>
<dbReference type="SUPFAM" id="SSF56796">
    <property type="entry name" value="Dehydroquinate synthase-like"/>
    <property type="match status" value="1"/>
</dbReference>
<dbReference type="PROSITE" id="PS00060">
    <property type="entry name" value="ADH_IRON_2"/>
    <property type="match status" value="1"/>
</dbReference>
<keyword evidence="3" id="KW-0520">NAD</keyword>
<keyword evidence="2" id="KW-0560">Oxidoreductase</keyword>
<dbReference type="STRING" id="1601833.SAMN05518684_10220"/>
<dbReference type="FunFam" id="3.40.50.1970:FF:000003">
    <property type="entry name" value="Alcohol dehydrogenase, iron-containing"/>
    <property type="match status" value="1"/>
</dbReference>
<dbReference type="InterPro" id="IPR001670">
    <property type="entry name" value="ADH_Fe/GldA"/>
</dbReference>
<dbReference type="RefSeq" id="WP_093047370.1">
    <property type="nucleotide sequence ID" value="NZ_FOGT01000002.1"/>
</dbReference>
<evidence type="ECO:0000259" key="4">
    <source>
        <dbReference type="Pfam" id="PF00465"/>
    </source>
</evidence>